<evidence type="ECO:0000313" key="3">
    <source>
        <dbReference type="Proteomes" id="UP001392437"/>
    </source>
</evidence>
<accession>A0AAW0QMT8</accession>
<sequence length="732" mass="82319">MLLCLLCNNLQGKGPLPTGEEYSEFDIAVTRHVKRSDIVWSTFVQSAEACYCCEILRRGIAGCLSRQNLSPDSVKSISFEFFYPAREGTDEDSNKTITCKLVDADDAGATTKGRVLHIEFFTLDEPGCPCPEAWEYVPTSTRTSTSTRSEEAFEKARAWLATCDDEFHGRTEDDEEWEGDVELDISYCEAARREMPSPPKLPTRLVDVGSHEGAKIRLVETAKLQTDRYICLSHCWGLQQIITTKTSTLAERKQEIHVEDLSQTFWDAICMTRRFGIDYIWIDSLCIIQDDGLDWQRESAQMASIYRNAYLTIAATKASSGAGGLFADTPDFEVRGTTPAGEDYFLAFREKIQHELSVDLTTDLHFPLMARGWIYQERMLSPRVLHFGYHELFFECSTDCQCECGDIGFLGNYDDVPLPNPRQMYSSALESIAKTGKGKGGRKWTNEQWLEQARYYIARIWRSMVVFYTGLRLTMPGDRLPALGGVARTFAGKRTSSPYLAGLFEDSILDDLLWDVRAGKMGRPTPGRYIAPSWSWASVAEPVTYRDGLVYWDDEIYQDSQEARTEFADVRFCEAIRAGLDEFGQVQSGLLRITGPLMPATVSLTPGLDKGGRSKYHLQFRCGNGDQSAVAPRVWPDYDWSQEGEGHRGVSPGAAVHCLRMVRYLEDDTDMLLVLRRVDNGAVKADEGCTYERIGSLRLLAGTYQLDGLEADERGILIDMLDQAPVQTLDIV</sequence>
<dbReference type="PANTHER" id="PTHR33112">
    <property type="entry name" value="DOMAIN PROTEIN, PUTATIVE-RELATED"/>
    <property type="match status" value="1"/>
</dbReference>
<dbReference type="Proteomes" id="UP001392437">
    <property type="component" value="Unassembled WGS sequence"/>
</dbReference>
<evidence type="ECO:0000313" key="2">
    <source>
        <dbReference type="EMBL" id="KAK8109517.1"/>
    </source>
</evidence>
<dbReference type="AlphaFoldDB" id="A0AAW0QMT8"/>
<evidence type="ECO:0000259" key="1">
    <source>
        <dbReference type="Pfam" id="PF06985"/>
    </source>
</evidence>
<comment type="caution">
    <text evidence="2">The sequence shown here is derived from an EMBL/GenBank/DDBJ whole genome shotgun (WGS) entry which is preliminary data.</text>
</comment>
<proteinExistence type="predicted"/>
<reference evidence="2 3" key="1">
    <citation type="submission" date="2023-01" db="EMBL/GenBank/DDBJ databases">
        <title>Analysis of 21 Apiospora genomes using comparative genomics revels a genus with tremendous synthesis potential of carbohydrate active enzymes and secondary metabolites.</title>
        <authorList>
            <person name="Sorensen T."/>
        </authorList>
    </citation>
    <scope>NUCLEOTIDE SEQUENCE [LARGE SCALE GENOMIC DNA]</scope>
    <source>
        <strain evidence="2 3">CBS 117206</strain>
    </source>
</reference>
<dbReference type="InterPro" id="IPR010730">
    <property type="entry name" value="HET"/>
</dbReference>
<dbReference type="EMBL" id="JAQQWP010000007">
    <property type="protein sequence ID" value="KAK8109517.1"/>
    <property type="molecule type" value="Genomic_DNA"/>
</dbReference>
<gene>
    <name evidence="2" type="ORF">PG999_007654</name>
</gene>
<protein>
    <recommendedName>
        <fullName evidence="1">Heterokaryon incompatibility domain-containing protein</fullName>
    </recommendedName>
</protein>
<name>A0AAW0QMT8_9PEZI</name>
<feature type="domain" description="Heterokaryon incompatibility" evidence="1">
    <location>
        <begin position="229"/>
        <end position="377"/>
    </location>
</feature>
<dbReference type="PANTHER" id="PTHR33112:SF13">
    <property type="entry name" value="HETEROKARYON INCOMPATIBILITY DOMAIN-CONTAINING PROTEIN"/>
    <property type="match status" value="1"/>
</dbReference>
<dbReference type="Pfam" id="PF06985">
    <property type="entry name" value="HET"/>
    <property type="match status" value="1"/>
</dbReference>
<keyword evidence="3" id="KW-1185">Reference proteome</keyword>
<organism evidence="2 3">
    <name type="scientific">Apiospora kogelbergensis</name>
    <dbReference type="NCBI Taxonomy" id="1337665"/>
    <lineage>
        <taxon>Eukaryota</taxon>
        <taxon>Fungi</taxon>
        <taxon>Dikarya</taxon>
        <taxon>Ascomycota</taxon>
        <taxon>Pezizomycotina</taxon>
        <taxon>Sordariomycetes</taxon>
        <taxon>Xylariomycetidae</taxon>
        <taxon>Amphisphaeriales</taxon>
        <taxon>Apiosporaceae</taxon>
        <taxon>Apiospora</taxon>
    </lineage>
</organism>